<dbReference type="Pfam" id="PF02093">
    <property type="entry name" value="Gag_p30"/>
    <property type="match status" value="1"/>
</dbReference>
<protein>
    <submittedName>
        <fullName evidence="2">(raccoon dog) hypothetical protein</fullName>
    </submittedName>
</protein>
<dbReference type="InterPro" id="IPR050462">
    <property type="entry name" value="Retroviral_Gag-Pol_poly"/>
</dbReference>
<dbReference type="Gene3D" id="3.30.420.10">
    <property type="entry name" value="Ribonuclease H-like superfamily/Ribonuclease H"/>
    <property type="match status" value="1"/>
</dbReference>
<dbReference type="InterPro" id="IPR036397">
    <property type="entry name" value="RNaseH_sf"/>
</dbReference>
<evidence type="ECO:0000313" key="2">
    <source>
        <dbReference type="EMBL" id="CAD7682223.1"/>
    </source>
</evidence>
<feature type="domain" description="Core shell protein Gag P30" evidence="1">
    <location>
        <begin position="9"/>
        <end position="209"/>
    </location>
</feature>
<dbReference type="InterPro" id="IPR012337">
    <property type="entry name" value="RNaseH-like_sf"/>
</dbReference>
<dbReference type="PANTHER" id="PTHR33166">
    <property type="entry name" value="GAG_P30 DOMAIN-CONTAINING PROTEIN"/>
    <property type="match status" value="1"/>
</dbReference>
<evidence type="ECO:0000313" key="3">
    <source>
        <dbReference type="Proteomes" id="UP000645828"/>
    </source>
</evidence>
<evidence type="ECO:0000259" key="1">
    <source>
        <dbReference type="Pfam" id="PF02093"/>
    </source>
</evidence>
<dbReference type="GO" id="GO:0003676">
    <property type="term" value="F:nucleic acid binding"/>
    <property type="evidence" value="ECO:0007669"/>
    <property type="project" value="InterPro"/>
</dbReference>
<accession>A0A811YX21</accession>
<dbReference type="GO" id="GO:0019068">
    <property type="term" value="P:virion assembly"/>
    <property type="evidence" value="ECO:0007669"/>
    <property type="project" value="InterPro"/>
</dbReference>
<comment type="caution">
    <text evidence="2">The sequence shown here is derived from an EMBL/GenBank/DDBJ whole genome shotgun (WGS) entry which is preliminary data.</text>
</comment>
<reference evidence="2" key="1">
    <citation type="submission" date="2020-12" db="EMBL/GenBank/DDBJ databases">
        <authorList>
            <consortium name="Molecular Ecology Group"/>
        </authorList>
    </citation>
    <scope>NUCLEOTIDE SEQUENCE</scope>
    <source>
        <strain evidence="2">TBG_1078</strain>
    </source>
</reference>
<dbReference type="InterPro" id="IPR003036">
    <property type="entry name" value="Gag_P30"/>
</dbReference>
<dbReference type="Proteomes" id="UP000645828">
    <property type="component" value="Unassembled WGS sequence"/>
</dbReference>
<dbReference type="SUPFAM" id="SSF53098">
    <property type="entry name" value="Ribonuclease H-like"/>
    <property type="match status" value="1"/>
</dbReference>
<dbReference type="AlphaFoldDB" id="A0A811YX21"/>
<dbReference type="EMBL" id="CAJHUB010000754">
    <property type="protein sequence ID" value="CAD7682223.1"/>
    <property type="molecule type" value="Genomic_DNA"/>
</dbReference>
<dbReference type="InterPro" id="IPR008919">
    <property type="entry name" value="Retrov_capsid_N"/>
</dbReference>
<name>A0A811YX21_NYCPR</name>
<sequence>MQYWPFSASDLYNWKTHNPSFSRDPQALTGLIESILLTHQPTWDDCQQLLQTLLTTEERQRVYLEARKNVPGADGRPTQLPNEIEDVFPLVRPTWDYDTVAGRERLRLYRQVLLAGLKGAGRRPTNLAKVRAIVQGKEETPAGFLERLIEGYRMYTPFDPLAEDRQPDVIMSFIGQSASDIRNKLQRLEGLQGYTLQDLVKEAEKVFNKRETLEEREERIHWKLHCAYRPQSSGQVERMNITLKETLTKLALETGRDWVTLLPFALYRVRNSPYKMGLTPYEIMFGLPPPIIPNLKPEVLAEFDDHQLLFSLQILKRTHEQVWPKLRALYETGPPRDPH</sequence>
<keyword evidence="3" id="KW-1185">Reference proteome</keyword>
<dbReference type="Gene3D" id="1.10.375.10">
    <property type="entry name" value="Human Immunodeficiency Virus Type 1 Capsid Protein"/>
    <property type="match status" value="1"/>
</dbReference>
<proteinExistence type="predicted"/>
<dbReference type="SUPFAM" id="SSF47943">
    <property type="entry name" value="Retrovirus capsid protein, N-terminal core domain"/>
    <property type="match status" value="1"/>
</dbReference>
<organism evidence="2 3">
    <name type="scientific">Nyctereutes procyonoides</name>
    <name type="common">Raccoon dog</name>
    <name type="synonym">Canis procyonoides</name>
    <dbReference type="NCBI Taxonomy" id="34880"/>
    <lineage>
        <taxon>Eukaryota</taxon>
        <taxon>Metazoa</taxon>
        <taxon>Chordata</taxon>
        <taxon>Craniata</taxon>
        <taxon>Vertebrata</taxon>
        <taxon>Euteleostomi</taxon>
        <taxon>Mammalia</taxon>
        <taxon>Eutheria</taxon>
        <taxon>Laurasiatheria</taxon>
        <taxon>Carnivora</taxon>
        <taxon>Caniformia</taxon>
        <taxon>Canidae</taxon>
        <taxon>Nyctereutes</taxon>
    </lineage>
</organism>
<gene>
    <name evidence="2" type="ORF">NYPRO_LOCUS15015</name>
</gene>